<keyword evidence="3" id="KW-1185">Reference proteome</keyword>
<evidence type="ECO:0000313" key="2">
    <source>
        <dbReference type="EMBL" id="CAI8026940.1"/>
    </source>
</evidence>
<sequence length="158" mass="17053">MDMIDGELGDDSAKLAEVMFQWYERKECVRWSDVSSLCEQIGFNQLSEAISTAYITGALPVKDDPEVELPISDKTPAPVLPPRRATSGDNEGTPAIPPHRPLICDNEGAPAVPPHSHRLGVAYNAAAISLERTESDCDEGTPPPPPLPPPLAPEDIDF</sequence>
<name>A0AA35SBB3_GEOBA</name>
<reference evidence="2" key="1">
    <citation type="submission" date="2023-03" db="EMBL/GenBank/DDBJ databases">
        <authorList>
            <person name="Steffen K."/>
            <person name="Cardenas P."/>
        </authorList>
    </citation>
    <scope>NUCLEOTIDE SEQUENCE</scope>
</reference>
<feature type="region of interest" description="Disordered" evidence="1">
    <location>
        <begin position="130"/>
        <end position="158"/>
    </location>
</feature>
<evidence type="ECO:0000256" key="1">
    <source>
        <dbReference type="SAM" id="MobiDB-lite"/>
    </source>
</evidence>
<comment type="caution">
    <text evidence="2">The sequence shown here is derived from an EMBL/GenBank/DDBJ whole genome shotgun (WGS) entry which is preliminary data.</text>
</comment>
<evidence type="ECO:0000313" key="3">
    <source>
        <dbReference type="Proteomes" id="UP001174909"/>
    </source>
</evidence>
<protein>
    <submittedName>
        <fullName evidence="2">Uncharacterized protein</fullName>
    </submittedName>
</protein>
<feature type="region of interest" description="Disordered" evidence="1">
    <location>
        <begin position="66"/>
        <end position="108"/>
    </location>
</feature>
<accession>A0AA35SBB3</accession>
<dbReference type="AlphaFoldDB" id="A0AA35SBB3"/>
<organism evidence="2 3">
    <name type="scientific">Geodia barretti</name>
    <name type="common">Barrett's horny sponge</name>
    <dbReference type="NCBI Taxonomy" id="519541"/>
    <lineage>
        <taxon>Eukaryota</taxon>
        <taxon>Metazoa</taxon>
        <taxon>Porifera</taxon>
        <taxon>Demospongiae</taxon>
        <taxon>Heteroscleromorpha</taxon>
        <taxon>Tetractinellida</taxon>
        <taxon>Astrophorina</taxon>
        <taxon>Geodiidae</taxon>
        <taxon>Geodia</taxon>
    </lineage>
</organism>
<dbReference type="Proteomes" id="UP001174909">
    <property type="component" value="Unassembled WGS sequence"/>
</dbReference>
<feature type="compositionally biased region" description="Pro residues" evidence="1">
    <location>
        <begin position="141"/>
        <end position="152"/>
    </location>
</feature>
<gene>
    <name evidence="2" type="ORF">GBAR_LOCUS15432</name>
</gene>
<dbReference type="EMBL" id="CASHTH010002252">
    <property type="protein sequence ID" value="CAI8026940.1"/>
    <property type="molecule type" value="Genomic_DNA"/>
</dbReference>
<proteinExistence type="predicted"/>